<dbReference type="InterPro" id="IPR011322">
    <property type="entry name" value="N-reg_PII-like_a/b"/>
</dbReference>
<name>A0ABX1SCC0_9PSEU</name>
<reference evidence="1 2" key="1">
    <citation type="submission" date="2020-04" db="EMBL/GenBank/DDBJ databases">
        <authorList>
            <person name="Klaysubun C."/>
            <person name="Duangmal K."/>
            <person name="Lipun K."/>
        </authorList>
    </citation>
    <scope>NUCLEOTIDE SEQUENCE [LARGE SCALE GENOMIC DNA]</scope>
    <source>
        <strain evidence="1 2">K10HN5</strain>
    </source>
</reference>
<comment type="caution">
    <text evidence="1">The sequence shown here is derived from an EMBL/GenBank/DDBJ whole genome shotgun (WGS) entry which is preliminary data.</text>
</comment>
<dbReference type="Gene3D" id="3.30.70.120">
    <property type="match status" value="1"/>
</dbReference>
<protein>
    <submittedName>
        <fullName evidence="1">P-II family nitrogen regulator</fullName>
    </submittedName>
</protein>
<organism evidence="1 2">
    <name type="scientific">Pseudonocardia acidicola</name>
    <dbReference type="NCBI Taxonomy" id="2724939"/>
    <lineage>
        <taxon>Bacteria</taxon>
        <taxon>Bacillati</taxon>
        <taxon>Actinomycetota</taxon>
        <taxon>Actinomycetes</taxon>
        <taxon>Pseudonocardiales</taxon>
        <taxon>Pseudonocardiaceae</taxon>
        <taxon>Pseudonocardia</taxon>
    </lineage>
</organism>
<evidence type="ECO:0000313" key="1">
    <source>
        <dbReference type="EMBL" id="NMH99215.1"/>
    </source>
</evidence>
<dbReference type="RefSeq" id="WP_169382676.1">
    <property type="nucleotide sequence ID" value="NZ_JAAXLA010000033.1"/>
</dbReference>
<dbReference type="PANTHER" id="PTHR30115:SF11">
    <property type="entry name" value="NITROGEN REGULATORY PROTEIN P-II HOMOLOG"/>
    <property type="match status" value="1"/>
</dbReference>
<dbReference type="PRINTS" id="PR00340">
    <property type="entry name" value="PIIGLNB"/>
</dbReference>
<dbReference type="InterPro" id="IPR015867">
    <property type="entry name" value="N-reg_PII/ATP_PRibTrfase_C"/>
</dbReference>
<dbReference type="EMBL" id="JAAXLA010000033">
    <property type="protein sequence ID" value="NMH99215.1"/>
    <property type="molecule type" value="Genomic_DNA"/>
</dbReference>
<accession>A0ABX1SCC0</accession>
<dbReference type="SUPFAM" id="SSF54913">
    <property type="entry name" value="GlnB-like"/>
    <property type="match status" value="1"/>
</dbReference>
<gene>
    <name evidence="1" type="ORF">HF526_18135</name>
</gene>
<dbReference type="PANTHER" id="PTHR30115">
    <property type="entry name" value="NITROGEN REGULATORY PROTEIN P-II"/>
    <property type="match status" value="1"/>
</dbReference>
<dbReference type="Proteomes" id="UP000820669">
    <property type="component" value="Unassembled WGS sequence"/>
</dbReference>
<dbReference type="PROSITE" id="PS51343">
    <property type="entry name" value="PII_GLNB_DOM"/>
    <property type="match status" value="1"/>
</dbReference>
<dbReference type="SMART" id="SM00938">
    <property type="entry name" value="P-II"/>
    <property type="match status" value="1"/>
</dbReference>
<dbReference type="Pfam" id="PF00543">
    <property type="entry name" value="P-II"/>
    <property type="match status" value="1"/>
</dbReference>
<sequence length="111" mass="12103">MKLVSAVIAPERFAAVREALRTFADLGLTVTEVFERDRSGRHEEVYRGRHVQVDVSPGVRMEIVAPDGDAADLVHIIARVAAGQPGDGRVWVCPVEAMVRVRTGERGVDAL</sequence>
<keyword evidence="2" id="KW-1185">Reference proteome</keyword>
<proteinExistence type="predicted"/>
<dbReference type="InterPro" id="IPR002187">
    <property type="entry name" value="N-reg_PII"/>
</dbReference>
<evidence type="ECO:0000313" key="2">
    <source>
        <dbReference type="Proteomes" id="UP000820669"/>
    </source>
</evidence>